<keyword evidence="5 12" id="KW-0813">Transport</keyword>
<name>A0ABU1Z9R9_9BURK</name>
<dbReference type="InterPro" id="IPR026031">
    <property type="entry name" value="Cyt_c_CcmB_bac"/>
</dbReference>
<feature type="transmembrane region" description="Helical" evidence="13">
    <location>
        <begin position="127"/>
        <end position="151"/>
    </location>
</feature>
<dbReference type="Proteomes" id="UP001180536">
    <property type="component" value="Unassembled WGS sequence"/>
</dbReference>
<dbReference type="PRINTS" id="PR01414">
    <property type="entry name" value="CCMBBIOGNSIS"/>
</dbReference>
<comment type="function">
    <text evidence="1 12">Required for the export of heme to the periplasm for the biogenesis of c-type cytochromes.</text>
</comment>
<protein>
    <recommendedName>
        <fullName evidence="4 12">Heme exporter protein B</fullName>
    </recommendedName>
</protein>
<evidence type="ECO:0000313" key="15">
    <source>
        <dbReference type="Proteomes" id="UP001180536"/>
    </source>
</evidence>
<evidence type="ECO:0000256" key="12">
    <source>
        <dbReference type="PIRNR" id="PIRNR002764"/>
    </source>
</evidence>
<evidence type="ECO:0000256" key="13">
    <source>
        <dbReference type="SAM" id="Phobius"/>
    </source>
</evidence>
<keyword evidence="9 12" id="KW-0201">Cytochrome c-type biogenesis</keyword>
<feature type="transmembrane region" description="Helical" evidence="13">
    <location>
        <begin position="191"/>
        <end position="217"/>
    </location>
</feature>
<keyword evidence="11 12" id="KW-0472">Membrane</keyword>
<keyword evidence="10 13" id="KW-1133">Transmembrane helix</keyword>
<evidence type="ECO:0000256" key="8">
    <source>
        <dbReference type="ARBA" id="ARBA00022692"/>
    </source>
</evidence>
<keyword evidence="15" id="KW-1185">Reference proteome</keyword>
<keyword evidence="6 12" id="KW-1003">Cell membrane</keyword>
<comment type="caution">
    <text evidence="14">The sequence shown here is derived from an EMBL/GenBank/DDBJ whole genome shotgun (WGS) entry which is preliminary data.</text>
</comment>
<gene>
    <name evidence="14" type="ORF">J2X16_002138</name>
</gene>
<dbReference type="PIRSF" id="PIRSF002764">
    <property type="entry name" value="CcmB"/>
    <property type="match status" value="1"/>
</dbReference>
<evidence type="ECO:0000256" key="9">
    <source>
        <dbReference type="ARBA" id="ARBA00022748"/>
    </source>
</evidence>
<evidence type="ECO:0000256" key="4">
    <source>
        <dbReference type="ARBA" id="ARBA00016452"/>
    </source>
</evidence>
<evidence type="ECO:0000256" key="1">
    <source>
        <dbReference type="ARBA" id="ARBA00002442"/>
    </source>
</evidence>
<evidence type="ECO:0000256" key="5">
    <source>
        <dbReference type="ARBA" id="ARBA00022448"/>
    </source>
</evidence>
<keyword evidence="7 12" id="KW-0997">Cell inner membrane</keyword>
<evidence type="ECO:0000256" key="3">
    <source>
        <dbReference type="ARBA" id="ARBA00010544"/>
    </source>
</evidence>
<dbReference type="InterPro" id="IPR003544">
    <property type="entry name" value="Cyt_c_biogenesis_CcmB"/>
</dbReference>
<proteinExistence type="inferred from homology"/>
<keyword evidence="8 13" id="KW-0812">Transmembrane</keyword>
<evidence type="ECO:0000256" key="11">
    <source>
        <dbReference type="ARBA" id="ARBA00023136"/>
    </source>
</evidence>
<comment type="similarity">
    <text evidence="3 12">Belongs to the CcmB/CycW/HelB family.</text>
</comment>
<feature type="transmembrane region" description="Helical" evidence="13">
    <location>
        <begin position="20"/>
        <end position="39"/>
    </location>
</feature>
<reference evidence="14 15" key="1">
    <citation type="submission" date="2023-07" db="EMBL/GenBank/DDBJ databases">
        <title>Sorghum-associated microbial communities from plants grown in Nebraska, USA.</title>
        <authorList>
            <person name="Schachtman D."/>
        </authorList>
    </citation>
    <scope>NUCLEOTIDE SEQUENCE [LARGE SCALE GENOMIC DNA]</scope>
    <source>
        <strain evidence="14 15">BE310</strain>
    </source>
</reference>
<dbReference type="PANTHER" id="PTHR30070:SF1">
    <property type="entry name" value="CYTOCHROME C BIOGENESIS B-RELATED"/>
    <property type="match status" value="1"/>
</dbReference>
<feature type="transmembrane region" description="Helical" evidence="13">
    <location>
        <begin position="51"/>
        <end position="69"/>
    </location>
</feature>
<evidence type="ECO:0000256" key="7">
    <source>
        <dbReference type="ARBA" id="ARBA00022519"/>
    </source>
</evidence>
<dbReference type="Pfam" id="PF03379">
    <property type="entry name" value="CcmB"/>
    <property type="match status" value="1"/>
</dbReference>
<dbReference type="EMBL" id="JAVDXQ010000003">
    <property type="protein sequence ID" value="MDR7296791.1"/>
    <property type="molecule type" value="Genomic_DNA"/>
</dbReference>
<feature type="transmembrane region" description="Helical" evidence="13">
    <location>
        <begin position="89"/>
        <end position="115"/>
    </location>
</feature>
<organism evidence="14 15">
    <name type="scientific">Pelomonas aquatica</name>
    <dbReference type="NCBI Taxonomy" id="431058"/>
    <lineage>
        <taxon>Bacteria</taxon>
        <taxon>Pseudomonadati</taxon>
        <taxon>Pseudomonadota</taxon>
        <taxon>Betaproteobacteria</taxon>
        <taxon>Burkholderiales</taxon>
        <taxon>Sphaerotilaceae</taxon>
        <taxon>Roseateles</taxon>
    </lineage>
</organism>
<evidence type="ECO:0000313" key="14">
    <source>
        <dbReference type="EMBL" id="MDR7296791.1"/>
    </source>
</evidence>
<accession>A0ABU1Z9R9</accession>
<evidence type="ECO:0000256" key="2">
    <source>
        <dbReference type="ARBA" id="ARBA00004429"/>
    </source>
</evidence>
<evidence type="ECO:0000256" key="10">
    <source>
        <dbReference type="ARBA" id="ARBA00022989"/>
    </source>
</evidence>
<comment type="subcellular location">
    <subcellularLocation>
        <location evidence="2">Cell inner membrane</location>
        <topology evidence="2">Multi-pass membrane protein</topology>
    </subcellularLocation>
</comment>
<dbReference type="NCBIfam" id="TIGR01190">
    <property type="entry name" value="ccmB"/>
    <property type="match status" value="1"/>
</dbReference>
<dbReference type="RefSeq" id="WP_310344330.1">
    <property type="nucleotide sequence ID" value="NZ_JAVDXQ010000003.1"/>
</dbReference>
<dbReference type="PANTHER" id="PTHR30070">
    <property type="entry name" value="HEME EXPORTER PROTEIN B"/>
    <property type="match status" value="1"/>
</dbReference>
<feature type="transmembrane region" description="Helical" evidence="13">
    <location>
        <begin position="157"/>
        <end position="179"/>
    </location>
</feature>
<evidence type="ECO:0000256" key="6">
    <source>
        <dbReference type="ARBA" id="ARBA00022475"/>
    </source>
</evidence>
<sequence length="218" mass="22220">MLTAVFLRELLLALRRPTDALAALLFFVLVCSLFPLAIGPDAALLRVIGPGVVWVSALLAVLISLQRLFEPDLADGGLEQWLLSPHPLTALVAAKVAAHWCIACLPLVLAAPLLALQYGLGGEAVGLLVVALLLGTPTLVLLGALGAALTLGVRGHVLLALVMLPMSVPPLVFGCAAVSAGQQGLPAGASLSLLGACLALAAFLCPWASAAALRLALE</sequence>